<dbReference type="Pfam" id="PF13499">
    <property type="entry name" value="EF-hand_7"/>
    <property type="match status" value="2"/>
</dbReference>
<dbReference type="GeneID" id="136822289"/>
<reference evidence="8" key="1">
    <citation type="submission" date="2021-01" db="UniProtKB">
        <authorList>
            <consortium name="EnsemblMetazoa"/>
        </authorList>
    </citation>
    <scope>IDENTIFICATION</scope>
</reference>
<dbReference type="InterPro" id="IPR011992">
    <property type="entry name" value="EF-hand-dom_pair"/>
</dbReference>
<evidence type="ECO:0000256" key="4">
    <source>
        <dbReference type="ARBA" id="ARBA00022837"/>
    </source>
</evidence>
<dbReference type="InterPro" id="IPR039647">
    <property type="entry name" value="EF_hand_pair_protein_CML-like"/>
</dbReference>
<name>A0A7M5VBQ9_9CNID</name>
<keyword evidence="5" id="KW-0455">Luminescence</keyword>
<sequence length="166" mass="19035">MAKNMGAKTFFDPNAPAVVLKSLFYKYDKDGSGQLSKSELAVLFKQDLGFNNEQADAYALLLDRDGNGQVSFDEFNSWLKSGEKFKNINDKCRYHRLVKAVDLFNKYDVDKSHALDKGEFKKLFKEVGGKPHNLDKALKELDKDANGLVSFPEFLRWLNWIPLEEF</sequence>
<evidence type="ECO:0000256" key="3">
    <source>
        <dbReference type="ARBA" id="ARBA00022737"/>
    </source>
</evidence>
<dbReference type="OrthoDB" id="26525at2759"/>
<dbReference type="GO" id="GO:0008218">
    <property type="term" value="P:bioluminescence"/>
    <property type="evidence" value="ECO:0007669"/>
    <property type="project" value="UniProtKB-KW"/>
</dbReference>
<keyword evidence="3" id="KW-0677">Repeat</keyword>
<protein>
    <recommendedName>
        <fullName evidence="7">EF-hand domain-containing protein</fullName>
    </recommendedName>
</protein>
<keyword evidence="2" id="KW-0479">Metal-binding</keyword>
<dbReference type="GO" id="GO:0005509">
    <property type="term" value="F:calcium ion binding"/>
    <property type="evidence" value="ECO:0007669"/>
    <property type="project" value="InterPro"/>
</dbReference>
<keyword evidence="9" id="KW-1185">Reference proteome</keyword>
<evidence type="ECO:0000256" key="1">
    <source>
        <dbReference type="ARBA" id="ARBA00007828"/>
    </source>
</evidence>
<evidence type="ECO:0000259" key="7">
    <source>
        <dbReference type="PROSITE" id="PS50222"/>
    </source>
</evidence>
<dbReference type="PROSITE" id="PS00018">
    <property type="entry name" value="EF_HAND_1"/>
    <property type="match status" value="2"/>
</dbReference>
<feature type="domain" description="EF-hand" evidence="7">
    <location>
        <begin position="129"/>
        <end position="164"/>
    </location>
</feature>
<evidence type="ECO:0000313" key="9">
    <source>
        <dbReference type="Proteomes" id="UP000594262"/>
    </source>
</evidence>
<keyword evidence="4" id="KW-0106">Calcium</keyword>
<dbReference type="Gene3D" id="1.10.238.10">
    <property type="entry name" value="EF-hand"/>
    <property type="match status" value="2"/>
</dbReference>
<feature type="domain" description="EF-hand" evidence="7">
    <location>
        <begin position="50"/>
        <end position="85"/>
    </location>
</feature>
<dbReference type="PANTHER" id="PTHR10891">
    <property type="entry name" value="EF-HAND CALCIUM-BINDING DOMAIN CONTAINING PROTEIN"/>
    <property type="match status" value="1"/>
</dbReference>
<keyword evidence="6" id="KW-0599">Photoprotein</keyword>
<dbReference type="Proteomes" id="UP000594262">
    <property type="component" value="Unplaced"/>
</dbReference>
<accession>A0A7M5VBQ9</accession>
<dbReference type="EnsemblMetazoa" id="CLYHEMT007356.1">
    <property type="protein sequence ID" value="CLYHEMP007356.1"/>
    <property type="gene ID" value="CLYHEMG007356"/>
</dbReference>
<dbReference type="SUPFAM" id="SSF47473">
    <property type="entry name" value="EF-hand"/>
    <property type="match status" value="1"/>
</dbReference>
<dbReference type="PROSITE" id="PS50222">
    <property type="entry name" value="EF_HAND_2"/>
    <property type="match status" value="3"/>
</dbReference>
<evidence type="ECO:0000256" key="5">
    <source>
        <dbReference type="ARBA" id="ARBA00023223"/>
    </source>
</evidence>
<evidence type="ECO:0000313" key="8">
    <source>
        <dbReference type="EnsemblMetazoa" id="CLYHEMP007356.1"/>
    </source>
</evidence>
<feature type="domain" description="EF-hand" evidence="7">
    <location>
        <begin position="15"/>
        <end position="49"/>
    </location>
</feature>
<evidence type="ECO:0000256" key="6">
    <source>
        <dbReference type="ARBA" id="ARBA00023262"/>
    </source>
</evidence>
<comment type="similarity">
    <text evidence="1">Belongs to the aequorin family.</text>
</comment>
<dbReference type="RefSeq" id="XP_066934632.1">
    <property type="nucleotide sequence ID" value="XM_067078531.1"/>
</dbReference>
<evidence type="ECO:0000256" key="2">
    <source>
        <dbReference type="ARBA" id="ARBA00022723"/>
    </source>
</evidence>
<dbReference type="AlphaFoldDB" id="A0A7M5VBQ9"/>
<dbReference type="SMART" id="SM00054">
    <property type="entry name" value="EFh"/>
    <property type="match status" value="4"/>
</dbReference>
<organism evidence="8 9">
    <name type="scientific">Clytia hemisphaerica</name>
    <dbReference type="NCBI Taxonomy" id="252671"/>
    <lineage>
        <taxon>Eukaryota</taxon>
        <taxon>Metazoa</taxon>
        <taxon>Cnidaria</taxon>
        <taxon>Hydrozoa</taxon>
        <taxon>Hydroidolina</taxon>
        <taxon>Leptothecata</taxon>
        <taxon>Obeliida</taxon>
        <taxon>Clytiidae</taxon>
        <taxon>Clytia</taxon>
    </lineage>
</organism>
<dbReference type="InterPro" id="IPR018247">
    <property type="entry name" value="EF_Hand_1_Ca_BS"/>
</dbReference>
<dbReference type="InterPro" id="IPR002048">
    <property type="entry name" value="EF_hand_dom"/>
</dbReference>
<proteinExistence type="inferred from homology"/>